<protein>
    <submittedName>
        <fullName evidence="1">Alkaline phosphatase family protein</fullName>
    </submittedName>
</protein>
<dbReference type="PANTHER" id="PTHR10151">
    <property type="entry name" value="ECTONUCLEOTIDE PYROPHOSPHATASE/PHOSPHODIESTERASE"/>
    <property type="match status" value="1"/>
</dbReference>
<dbReference type="EMBL" id="DXGD01000063">
    <property type="protein sequence ID" value="HIW98823.1"/>
    <property type="molecule type" value="Genomic_DNA"/>
</dbReference>
<name>A0A9D1S1G2_9MICC</name>
<dbReference type="Pfam" id="PF01663">
    <property type="entry name" value="Phosphodiest"/>
    <property type="match status" value="1"/>
</dbReference>
<comment type="caution">
    <text evidence="1">The sequence shown here is derived from an EMBL/GenBank/DDBJ whole genome shotgun (WGS) entry which is preliminary data.</text>
</comment>
<dbReference type="AlphaFoldDB" id="A0A9D1S1G2"/>
<sequence>MAHTDHRAPLPPAPAHDGLHLRNLLPSVLAALSVTGPRPIVADSFSFASAQAQPGDGEPGSRIGGEQLLADGGFTNLLGVPEASIAVVLMVDGLGDAQLARYSGHARFLAAARRSMSSSAVLDTGMPTTTAASLASLGTGLSPGQHGLVGYDVLDPERDRVVNMLGSWDPEVDPRQWQPHPSLLTWAADSGARVLTASRPAFEHSALTQAALDGGEFRGATRMDARFTHAIAWIQQQREGAGSLRRGPRPPVLVYLYVDELDKTGHKYGVASEQWLTMLETLDTQAARLCEELRSRFGQQASVLLTADHGMVDIAPDQRFDIAHRPELLHGVRHTAGEPRMVQLHMEHEESHPAHSQALETTRAAWQEEFGDRAWVLTRQEAVDAGWFGTVTPGVRRRIGDLIIAARAPIAIFDTSRTGTKPLAMVGQHGSLTDQERQVPLLELTGGALGAAQALA</sequence>
<reference evidence="1" key="1">
    <citation type="journal article" date="2021" name="PeerJ">
        <title>Extensive microbial diversity within the chicken gut microbiome revealed by metagenomics and culture.</title>
        <authorList>
            <person name="Gilroy R."/>
            <person name="Ravi A."/>
            <person name="Getino M."/>
            <person name="Pursley I."/>
            <person name="Horton D.L."/>
            <person name="Alikhan N.F."/>
            <person name="Baker D."/>
            <person name="Gharbi K."/>
            <person name="Hall N."/>
            <person name="Watson M."/>
            <person name="Adriaenssens E.M."/>
            <person name="Foster-Nyarko E."/>
            <person name="Jarju S."/>
            <person name="Secka A."/>
            <person name="Antonio M."/>
            <person name="Oren A."/>
            <person name="Chaudhuri R.R."/>
            <person name="La Ragione R."/>
            <person name="Hildebrand F."/>
            <person name="Pallen M.J."/>
        </authorList>
    </citation>
    <scope>NUCLEOTIDE SEQUENCE</scope>
    <source>
        <strain evidence="1">ChiHejej3B27-3195</strain>
    </source>
</reference>
<dbReference type="InterPro" id="IPR017850">
    <property type="entry name" value="Alkaline_phosphatase_core_sf"/>
</dbReference>
<dbReference type="SUPFAM" id="SSF53649">
    <property type="entry name" value="Alkaline phosphatase-like"/>
    <property type="match status" value="1"/>
</dbReference>
<dbReference type="InterPro" id="IPR002591">
    <property type="entry name" value="Phosphodiest/P_Trfase"/>
</dbReference>
<evidence type="ECO:0000313" key="2">
    <source>
        <dbReference type="Proteomes" id="UP000824151"/>
    </source>
</evidence>
<dbReference type="GO" id="GO:0016787">
    <property type="term" value="F:hydrolase activity"/>
    <property type="evidence" value="ECO:0007669"/>
    <property type="project" value="UniProtKB-ARBA"/>
</dbReference>
<accession>A0A9D1S1G2</accession>
<reference evidence="1" key="2">
    <citation type="submission" date="2021-04" db="EMBL/GenBank/DDBJ databases">
        <authorList>
            <person name="Gilroy R."/>
        </authorList>
    </citation>
    <scope>NUCLEOTIDE SEQUENCE</scope>
    <source>
        <strain evidence="1">ChiHejej3B27-3195</strain>
    </source>
</reference>
<gene>
    <name evidence="1" type="ORF">H9871_01635</name>
</gene>
<dbReference type="Gene3D" id="3.40.720.10">
    <property type="entry name" value="Alkaline Phosphatase, subunit A"/>
    <property type="match status" value="1"/>
</dbReference>
<evidence type="ECO:0000313" key="1">
    <source>
        <dbReference type="EMBL" id="HIW98823.1"/>
    </source>
</evidence>
<dbReference type="Proteomes" id="UP000824151">
    <property type="component" value="Unassembled WGS sequence"/>
</dbReference>
<organism evidence="1 2">
    <name type="scientific">Candidatus Nesterenkonia stercoripullorum</name>
    <dbReference type="NCBI Taxonomy" id="2838701"/>
    <lineage>
        <taxon>Bacteria</taxon>
        <taxon>Bacillati</taxon>
        <taxon>Actinomycetota</taxon>
        <taxon>Actinomycetes</taxon>
        <taxon>Micrococcales</taxon>
        <taxon>Micrococcaceae</taxon>
        <taxon>Nesterenkonia</taxon>
    </lineage>
</organism>
<dbReference type="PANTHER" id="PTHR10151:SF120">
    <property type="entry name" value="BIS(5'-ADENOSYL)-TRIPHOSPHATASE"/>
    <property type="match status" value="1"/>
</dbReference>
<proteinExistence type="predicted"/>